<evidence type="ECO:0000313" key="2">
    <source>
        <dbReference type="Proteomes" id="UP001551675"/>
    </source>
</evidence>
<name>A0ABV3GRE4_MICGL</name>
<reference evidence="1 2" key="1">
    <citation type="submission" date="2024-06" db="EMBL/GenBank/DDBJ databases">
        <title>The Natural Products Discovery Center: Release of the First 8490 Sequenced Strains for Exploring Actinobacteria Biosynthetic Diversity.</title>
        <authorList>
            <person name="Kalkreuter E."/>
            <person name="Kautsar S.A."/>
            <person name="Yang D."/>
            <person name="Bader C.D."/>
            <person name="Teijaro C.N."/>
            <person name="Fluegel L."/>
            <person name="Davis C.M."/>
            <person name="Simpson J.R."/>
            <person name="Lauterbach L."/>
            <person name="Steele A.D."/>
            <person name="Gui C."/>
            <person name="Meng S."/>
            <person name="Li G."/>
            <person name="Viehrig K."/>
            <person name="Ye F."/>
            <person name="Su P."/>
            <person name="Kiefer A.F."/>
            <person name="Nichols A."/>
            <person name="Cepeda A.J."/>
            <person name="Yan W."/>
            <person name="Fan B."/>
            <person name="Jiang Y."/>
            <person name="Adhikari A."/>
            <person name="Zheng C.-J."/>
            <person name="Schuster L."/>
            <person name="Cowan T.M."/>
            <person name="Smanski M.J."/>
            <person name="Chevrette M.G."/>
            <person name="De Carvalho L.P.S."/>
            <person name="Shen B."/>
        </authorList>
    </citation>
    <scope>NUCLEOTIDE SEQUENCE [LARGE SCALE GENOMIC DNA]</scope>
    <source>
        <strain evidence="1 2">NPDC050100</strain>
    </source>
</reference>
<comment type="caution">
    <text evidence="1">The sequence shown here is derived from an EMBL/GenBank/DDBJ whole genome shotgun (WGS) entry which is preliminary data.</text>
</comment>
<accession>A0ABV3GRE4</accession>
<dbReference type="RefSeq" id="WP_358140532.1">
    <property type="nucleotide sequence ID" value="NZ_JBFALK010000028.1"/>
</dbReference>
<dbReference type="Proteomes" id="UP001551675">
    <property type="component" value="Unassembled WGS sequence"/>
</dbReference>
<dbReference type="InterPro" id="IPR000415">
    <property type="entry name" value="Nitroreductase-like"/>
</dbReference>
<keyword evidence="2" id="KW-1185">Reference proteome</keyword>
<organism evidence="1 2">
    <name type="scientific">Microtetraspora glauca</name>
    <dbReference type="NCBI Taxonomy" id="1996"/>
    <lineage>
        <taxon>Bacteria</taxon>
        <taxon>Bacillati</taxon>
        <taxon>Actinomycetota</taxon>
        <taxon>Actinomycetes</taxon>
        <taxon>Streptosporangiales</taxon>
        <taxon>Streptosporangiaceae</taxon>
        <taxon>Microtetraspora</taxon>
    </lineage>
</organism>
<gene>
    <name evidence="1" type="ORF">AB0I59_36860</name>
</gene>
<proteinExistence type="predicted"/>
<protein>
    <recommendedName>
        <fullName evidence="3">Nitroreductase</fullName>
    </recommendedName>
</protein>
<evidence type="ECO:0000313" key="1">
    <source>
        <dbReference type="EMBL" id="MEV0974198.1"/>
    </source>
</evidence>
<sequence>MTDSRTAAPFHALRELEHDFWRAPSAHNTQPWVLRYGPDGVEIGWDPERALPVSDPTGRDLRLGLGAFVECCLIVCADAGIAVDFEPGHRERDLRVGRLVASAAPYATPFSAEDVRRRGSSRVPYEPGRLPEPVVEELLQEAEQESGGAVRLLPCRDLTRLLRAADRHQFGTPEVVTELREWMRLTPSHPRYRLDGLTDRALALGRTEALGLRAALSPAAYGVLRHLGLPYLLAAASGGLLDYDGDVLVLVAPPGCDADGQVAMGRVLLRQMLHLARHGLSTHPLSQIIDAPATRDGLAALLGVDAPDRLLHVARAGRPIGPAARSARIV</sequence>
<dbReference type="Gene3D" id="3.40.109.10">
    <property type="entry name" value="NADH Oxidase"/>
    <property type="match status" value="1"/>
</dbReference>
<evidence type="ECO:0008006" key="3">
    <source>
        <dbReference type="Google" id="ProtNLM"/>
    </source>
</evidence>
<dbReference type="EMBL" id="JBFALK010000028">
    <property type="protein sequence ID" value="MEV0974198.1"/>
    <property type="molecule type" value="Genomic_DNA"/>
</dbReference>